<protein>
    <submittedName>
        <fullName evidence="1">Uncharacterized protein</fullName>
    </submittedName>
</protein>
<sequence length="97" mass="10747">MEGIEDLVEGERALCAGFWGEPLLGEEGVGGGDQRDVVVPSRPGAALEVVQAQAVLELPVWRRRTSSWWRSARISISFLRSLIGSRRRNVKVFVTAR</sequence>
<organism evidence="1 2">
    <name type="scientific">Streptomyces natalensis ATCC 27448</name>
    <dbReference type="NCBI Taxonomy" id="1240678"/>
    <lineage>
        <taxon>Bacteria</taxon>
        <taxon>Bacillati</taxon>
        <taxon>Actinomycetota</taxon>
        <taxon>Actinomycetes</taxon>
        <taxon>Kitasatosporales</taxon>
        <taxon>Streptomycetaceae</taxon>
        <taxon>Streptomyces</taxon>
    </lineage>
</organism>
<evidence type="ECO:0000313" key="1">
    <source>
        <dbReference type="EMBL" id="KIZ16614.1"/>
    </source>
</evidence>
<evidence type="ECO:0000313" key="2">
    <source>
        <dbReference type="Proteomes" id="UP000032458"/>
    </source>
</evidence>
<name>A0A0D7CK52_9ACTN</name>
<reference evidence="1 2" key="1">
    <citation type="submission" date="2014-09" db="EMBL/GenBank/DDBJ databases">
        <title>Draft genome sequence of Streptomyces natalensis ATCC 27448, producer of the antifungal pimaricin.</title>
        <authorList>
            <person name="Mendes M.V."/>
            <person name="Beites T."/>
            <person name="Pires S."/>
            <person name="Santos C.L."/>
            <person name="Moradas-Ferreira P."/>
        </authorList>
    </citation>
    <scope>NUCLEOTIDE SEQUENCE [LARGE SCALE GENOMIC DNA]</scope>
    <source>
        <strain evidence="1 2">ATCC 27448</strain>
    </source>
</reference>
<dbReference type="EMBL" id="JRKI01000026">
    <property type="protein sequence ID" value="KIZ16614.1"/>
    <property type="molecule type" value="Genomic_DNA"/>
</dbReference>
<keyword evidence="2" id="KW-1185">Reference proteome</keyword>
<dbReference type="AlphaFoldDB" id="A0A0D7CK52"/>
<comment type="caution">
    <text evidence="1">The sequence shown here is derived from an EMBL/GenBank/DDBJ whole genome shotgun (WGS) entry which is preliminary data.</text>
</comment>
<gene>
    <name evidence="1" type="ORF">SNA_16335</name>
</gene>
<proteinExistence type="predicted"/>
<accession>A0A0D7CK52</accession>
<dbReference type="Proteomes" id="UP000032458">
    <property type="component" value="Unassembled WGS sequence"/>
</dbReference>